<dbReference type="RefSeq" id="WP_152841851.1">
    <property type="nucleotide sequence ID" value="NZ_WHUG01000029.1"/>
</dbReference>
<comment type="caution">
    <text evidence="4">The sequence shown here is derived from an EMBL/GenBank/DDBJ whole genome shotgun (WGS) entry which is preliminary data.</text>
</comment>
<keyword evidence="5" id="KW-1185">Reference proteome</keyword>
<feature type="signal peptide" evidence="2">
    <location>
        <begin position="1"/>
        <end position="26"/>
    </location>
</feature>
<evidence type="ECO:0000256" key="2">
    <source>
        <dbReference type="SAM" id="SignalP"/>
    </source>
</evidence>
<protein>
    <submittedName>
        <fullName evidence="4">CHRD domain-containing protein</fullName>
    </submittedName>
</protein>
<dbReference type="EMBL" id="WHUG01000029">
    <property type="protein sequence ID" value="MQA42784.1"/>
    <property type="molecule type" value="Genomic_DNA"/>
</dbReference>
<dbReference type="NCBIfam" id="TIGR02595">
    <property type="entry name" value="PEP_CTERM"/>
    <property type="match status" value="1"/>
</dbReference>
<dbReference type="AlphaFoldDB" id="A0A6A7NCN1"/>
<keyword evidence="1" id="KW-0812">Transmembrane</keyword>
<accession>A0A6A7NCN1</accession>
<keyword evidence="2" id="KW-0732">Signal</keyword>
<dbReference type="Proteomes" id="UP000440498">
    <property type="component" value="Unassembled WGS sequence"/>
</dbReference>
<keyword evidence="1" id="KW-0472">Membrane</keyword>
<feature type="chain" id="PRO_5025539528" evidence="2">
    <location>
        <begin position="27"/>
        <end position="201"/>
    </location>
</feature>
<dbReference type="InterPro" id="IPR010895">
    <property type="entry name" value="CHRD"/>
</dbReference>
<dbReference type="SMART" id="SM00754">
    <property type="entry name" value="CHRD"/>
    <property type="match status" value="1"/>
</dbReference>
<gene>
    <name evidence="4" type="ORF">GEV02_32090</name>
</gene>
<feature type="domain" description="CHRD" evidence="3">
    <location>
        <begin position="25"/>
        <end position="175"/>
    </location>
</feature>
<evidence type="ECO:0000256" key="1">
    <source>
        <dbReference type="SAM" id="Phobius"/>
    </source>
</evidence>
<feature type="transmembrane region" description="Helical" evidence="1">
    <location>
        <begin position="179"/>
        <end position="195"/>
    </location>
</feature>
<evidence type="ECO:0000259" key="3">
    <source>
        <dbReference type="PROSITE" id="PS50933"/>
    </source>
</evidence>
<proteinExistence type="predicted"/>
<reference evidence="4 5" key="1">
    <citation type="submission" date="2019-10" db="EMBL/GenBank/DDBJ databases">
        <title>Two novel species isolated from a subtropical stream in China.</title>
        <authorList>
            <person name="Lu H."/>
        </authorList>
    </citation>
    <scope>NUCLEOTIDE SEQUENCE [LARGE SCALE GENOMIC DNA]</scope>
    <source>
        <strain evidence="4 5">FT29W</strain>
    </source>
</reference>
<dbReference type="Pfam" id="PF07589">
    <property type="entry name" value="PEP-CTERM"/>
    <property type="match status" value="1"/>
</dbReference>
<evidence type="ECO:0000313" key="4">
    <source>
        <dbReference type="EMBL" id="MQA42784.1"/>
    </source>
</evidence>
<name>A0A6A7NCN1_9BURK</name>
<keyword evidence="1" id="KW-1133">Transmembrane helix</keyword>
<dbReference type="PROSITE" id="PS50933">
    <property type="entry name" value="CHRD"/>
    <property type="match status" value="1"/>
</dbReference>
<dbReference type="InterPro" id="IPR013424">
    <property type="entry name" value="Ice-binding_C"/>
</dbReference>
<evidence type="ECO:0000313" key="5">
    <source>
        <dbReference type="Proteomes" id="UP000440498"/>
    </source>
</evidence>
<dbReference type="Pfam" id="PF07452">
    <property type="entry name" value="CHRD"/>
    <property type="match status" value="1"/>
</dbReference>
<sequence>MNQRIRNCAAAAALLLTAMTAMTASATNYTAILTGPQESPPNTSPAIGAAVVKFDPVSHILEVDVAFSGLILPSTISHIHCCTTTPGAGVAGVATEVPTFGGFPMGVTSGAYTNTYNTSLTASWNPAFLSGHGGTTAGAEAAFATGLNAGEAYLNIHSERYPGGEIRGFLTTAPVPEPATIAMLGLGVPAVLLMARRRRKM</sequence>
<organism evidence="4 5">
    <name type="scientific">Rugamonas aquatica</name>
    <dbReference type="NCBI Taxonomy" id="2743357"/>
    <lineage>
        <taxon>Bacteria</taxon>
        <taxon>Pseudomonadati</taxon>
        <taxon>Pseudomonadota</taxon>
        <taxon>Betaproteobacteria</taxon>
        <taxon>Burkholderiales</taxon>
        <taxon>Oxalobacteraceae</taxon>
        <taxon>Telluria group</taxon>
        <taxon>Rugamonas</taxon>
    </lineage>
</organism>